<dbReference type="InterPro" id="IPR029063">
    <property type="entry name" value="SAM-dependent_MTases_sf"/>
</dbReference>
<dbReference type="PANTHER" id="PTHR43542">
    <property type="entry name" value="METHYLTRANSFERASE"/>
    <property type="match status" value="1"/>
</dbReference>
<evidence type="ECO:0000313" key="4">
    <source>
        <dbReference type="Proteomes" id="UP000321816"/>
    </source>
</evidence>
<dbReference type="Pfam" id="PF03602">
    <property type="entry name" value="Cons_hypoth95"/>
    <property type="match status" value="1"/>
</dbReference>
<sequence length="230" mass="25824">MHFMGIAPGEAAGFHYDGGRELYQRENFSRQKVINVRIISGENKGLTIKAVPGMTTRPTTDKVRESVYQIIGPYFEGGTMLDLYGGSGVVGLEALSRGLDHVIFVDKDYKAVKTIKQNIQAAGAGDRSAVYRNDASKALKAVARKGDKFNIIFLDPPYENQQIQKDLIYIDEAGLLQEDGLIIVEHIKKVMPDDDFESFKLIRREFYGITVISIYKRREKNDYSDGTGEF</sequence>
<dbReference type="AlphaFoldDB" id="A0AAJ8N0W9"/>
<dbReference type="CDD" id="cd02440">
    <property type="entry name" value="AdoMet_MTases"/>
    <property type="match status" value="1"/>
</dbReference>
<dbReference type="GO" id="GO:0003676">
    <property type="term" value="F:nucleic acid binding"/>
    <property type="evidence" value="ECO:0007669"/>
    <property type="project" value="InterPro"/>
</dbReference>
<dbReference type="Gene3D" id="3.40.50.150">
    <property type="entry name" value="Vaccinia Virus protein VP39"/>
    <property type="match status" value="1"/>
</dbReference>
<keyword evidence="2 3" id="KW-0808">Transferase</keyword>
<keyword evidence="4" id="KW-1185">Reference proteome</keyword>
<dbReference type="InterPro" id="IPR002052">
    <property type="entry name" value="DNA_methylase_N6_adenine_CS"/>
</dbReference>
<keyword evidence="1 3" id="KW-0489">Methyltransferase</keyword>
<evidence type="ECO:0000256" key="2">
    <source>
        <dbReference type="ARBA" id="ARBA00022679"/>
    </source>
</evidence>
<dbReference type="GO" id="GO:0052913">
    <property type="term" value="F:16S rRNA (guanine(966)-N(2))-methyltransferase activity"/>
    <property type="evidence" value="ECO:0007669"/>
    <property type="project" value="UniProtKB-EC"/>
</dbReference>
<gene>
    <name evidence="3" type="primary">rsmD</name>
    <name evidence="3" type="ORF">FTX54_009840</name>
</gene>
<dbReference type="EMBL" id="CP144914">
    <property type="protein sequence ID" value="WWD78730.1"/>
    <property type="molecule type" value="Genomic_DNA"/>
</dbReference>
<evidence type="ECO:0000313" key="3">
    <source>
        <dbReference type="EMBL" id="WWD78730.1"/>
    </source>
</evidence>
<dbReference type="NCBIfam" id="TIGR00095">
    <property type="entry name" value="16S rRNA (guanine(966)-N(2))-methyltransferase RsmD"/>
    <property type="match status" value="1"/>
</dbReference>
<evidence type="ECO:0000256" key="1">
    <source>
        <dbReference type="ARBA" id="ARBA00022603"/>
    </source>
</evidence>
<accession>A0AAJ8N0W9</accession>
<reference evidence="3 4" key="1">
    <citation type="submission" date="2024-01" db="EMBL/GenBank/DDBJ databases">
        <title>Complete Genome Sequence of Alkalicoccus halolimnae BZ-SZ-XJ29T, a Moderately Halophilic Bacterium Isolated from a Salt Lake.</title>
        <authorList>
            <person name="Zhao B."/>
        </authorList>
    </citation>
    <scope>NUCLEOTIDE SEQUENCE [LARGE SCALE GENOMIC DNA]</scope>
    <source>
        <strain evidence="3 4">BZ-SZ-XJ29</strain>
    </source>
</reference>
<dbReference type="SUPFAM" id="SSF53335">
    <property type="entry name" value="S-adenosyl-L-methionine-dependent methyltransferases"/>
    <property type="match status" value="1"/>
</dbReference>
<dbReference type="Proteomes" id="UP000321816">
    <property type="component" value="Chromosome"/>
</dbReference>
<dbReference type="KEGG" id="ahal:FTX54_009840"/>
<proteinExistence type="predicted"/>
<name>A0AAJ8N0W9_9BACI</name>
<dbReference type="PROSITE" id="PS00092">
    <property type="entry name" value="N6_MTASE"/>
    <property type="match status" value="1"/>
</dbReference>
<dbReference type="InterPro" id="IPR004398">
    <property type="entry name" value="RNA_MeTrfase_RsmD"/>
</dbReference>
<protein>
    <submittedName>
        <fullName evidence="3">16S rRNA (Guanine(966)-N(2))-methyltransferase RsmD</fullName>
        <ecNumber evidence="3">2.1.1.171</ecNumber>
    </submittedName>
</protein>
<dbReference type="PANTHER" id="PTHR43542:SF1">
    <property type="entry name" value="METHYLTRANSFERASE"/>
    <property type="match status" value="1"/>
</dbReference>
<dbReference type="EC" id="2.1.1.171" evidence="3"/>
<organism evidence="3 4">
    <name type="scientific">Alkalicoccus halolimnae</name>
    <dbReference type="NCBI Taxonomy" id="1667239"/>
    <lineage>
        <taxon>Bacteria</taxon>
        <taxon>Bacillati</taxon>
        <taxon>Bacillota</taxon>
        <taxon>Bacilli</taxon>
        <taxon>Bacillales</taxon>
        <taxon>Bacillaceae</taxon>
        <taxon>Alkalicoccus</taxon>
    </lineage>
</organism>